<keyword evidence="2" id="KW-0479">Metal-binding</keyword>
<dbReference type="PROSITE" id="PS51294">
    <property type="entry name" value="HTH_MYB"/>
    <property type="match status" value="1"/>
</dbReference>
<comment type="subcellular location">
    <subcellularLocation>
        <location evidence="1">Nucleus</location>
    </subcellularLocation>
</comment>
<evidence type="ECO:0000313" key="12">
    <source>
        <dbReference type="Proteomes" id="UP000197138"/>
    </source>
</evidence>
<dbReference type="GO" id="GO:0005634">
    <property type="term" value="C:nucleus"/>
    <property type="evidence" value="ECO:0007669"/>
    <property type="project" value="UniProtKB-SubCell"/>
</dbReference>
<feature type="compositionally biased region" description="Basic and acidic residues" evidence="8">
    <location>
        <begin position="395"/>
        <end position="407"/>
    </location>
</feature>
<evidence type="ECO:0000256" key="4">
    <source>
        <dbReference type="ARBA" id="ARBA00022833"/>
    </source>
</evidence>
<comment type="caution">
    <text evidence="11">The sequence shown here is derived from an EMBL/GenBank/DDBJ whole genome shotgun (WGS) entry which is preliminary data.</text>
</comment>
<evidence type="ECO:0000256" key="3">
    <source>
        <dbReference type="ARBA" id="ARBA00022771"/>
    </source>
</evidence>
<feature type="domain" description="SANT" evidence="9">
    <location>
        <begin position="979"/>
        <end position="1030"/>
    </location>
</feature>
<dbReference type="InterPro" id="IPR017884">
    <property type="entry name" value="SANT_dom"/>
</dbReference>
<evidence type="ECO:0000259" key="9">
    <source>
        <dbReference type="PROSITE" id="PS51293"/>
    </source>
</evidence>
<dbReference type="Gene3D" id="1.10.10.60">
    <property type="entry name" value="Homeodomain-like"/>
    <property type="match status" value="1"/>
</dbReference>
<reference evidence="12" key="1">
    <citation type="journal article" date="2017" name="Plant J.">
        <title>The pomegranate (Punica granatum L.) genome and the genomics of punicalagin biosynthesis.</title>
        <authorList>
            <person name="Qin G."/>
            <person name="Xu C."/>
            <person name="Ming R."/>
            <person name="Tang H."/>
            <person name="Guyot R."/>
            <person name="Kramer E.M."/>
            <person name="Hu Y."/>
            <person name="Yi X."/>
            <person name="Qi Y."/>
            <person name="Xu X."/>
            <person name="Gao Z."/>
            <person name="Pan H."/>
            <person name="Jian J."/>
            <person name="Tian Y."/>
            <person name="Yue Z."/>
            <person name="Xu Y."/>
        </authorList>
    </citation>
    <scope>NUCLEOTIDE SEQUENCE [LARGE SCALE GENOMIC DNA]</scope>
    <source>
        <strain evidence="12">cv. Dabenzi</strain>
    </source>
</reference>
<dbReference type="GO" id="GO:0003677">
    <property type="term" value="F:DNA binding"/>
    <property type="evidence" value="ECO:0007669"/>
    <property type="project" value="UniProtKB-KW"/>
</dbReference>
<dbReference type="EMBL" id="MTKT01000813">
    <property type="protein sequence ID" value="OWM87582.1"/>
    <property type="molecule type" value="Genomic_DNA"/>
</dbReference>
<feature type="compositionally biased region" description="Basic and acidic residues" evidence="8">
    <location>
        <begin position="7"/>
        <end position="22"/>
    </location>
</feature>
<evidence type="ECO:0000256" key="6">
    <source>
        <dbReference type="ARBA" id="ARBA00023242"/>
    </source>
</evidence>
<feature type="region of interest" description="Disordered" evidence="8">
    <location>
        <begin position="111"/>
        <end position="145"/>
    </location>
</feature>
<feature type="compositionally biased region" description="Basic and acidic residues" evidence="8">
    <location>
        <begin position="119"/>
        <end position="131"/>
    </location>
</feature>
<evidence type="ECO:0000256" key="5">
    <source>
        <dbReference type="ARBA" id="ARBA00023125"/>
    </source>
</evidence>
<feature type="region of interest" description="Disordered" evidence="8">
    <location>
        <begin position="387"/>
        <end position="421"/>
    </location>
</feature>
<feature type="compositionally biased region" description="Low complexity" evidence="8">
    <location>
        <begin position="163"/>
        <end position="179"/>
    </location>
</feature>
<feature type="region of interest" description="Disordered" evidence="8">
    <location>
        <begin position="437"/>
        <end position="458"/>
    </location>
</feature>
<dbReference type="InterPro" id="IPR001005">
    <property type="entry name" value="SANT/Myb"/>
</dbReference>
<accession>A0A218XTK1</accession>
<dbReference type="Gene3D" id="1.20.58.1880">
    <property type="match status" value="1"/>
</dbReference>
<feature type="coiled-coil region" evidence="7">
    <location>
        <begin position="650"/>
        <end position="677"/>
    </location>
</feature>
<keyword evidence="4" id="KW-0862">Zinc</keyword>
<keyword evidence="6" id="KW-0539">Nucleus</keyword>
<evidence type="ECO:0000256" key="1">
    <source>
        <dbReference type="ARBA" id="ARBA00004123"/>
    </source>
</evidence>
<keyword evidence="3" id="KW-0863">Zinc-finger</keyword>
<dbReference type="PANTHER" id="PTHR47340">
    <property type="entry name" value="DUPLICATED HOMEODOMAIN-LIKE SUPERFAMILY PROTEIN"/>
    <property type="match status" value="1"/>
</dbReference>
<evidence type="ECO:0008006" key="13">
    <source>
        <dbReference type="Google" id="ProtNLM"/>
    </source>
</evidence>
<dbReference type="InterPro" id="IPR009057">
    <property type="entry name" value="Homeodomain-like_sf"/>
</dbReference>
<evidence type="ECO:0000259" key="10">
    <source>
        <dbReference type="PROSITE" id="PS51294"/>
    </source>
</evidence>
<sequence length="1523" mass="170204">MPQETSPWDRRELKRERSEPVARWRVSPPYRGGSRSFHRAAESRRHTGHGKQGGWHQYPEETGHRYAPYRSFSKTIAVRGDGKYSRGYRDNRGLFDRREYRGEHSWETSRRSFSTMPKPYDDGDIMRDQHSKRSATRLSPSQKIEEKRFVDSTEWKDRRWMNSGRLPSRGSGLGHSSGSKRASRIELVEKNVEYESKSVIPRQSSTEDVADCMYSIGQSEGLTPKKKPRLRWGEGLAKYEKKKVEDPVDTPMDRDIQSNQSTRLDATGRTSGVLGVLESSSPATASSLALISLPEPVARWRVSPPYRGGSRSFHRAAESRRHTGHGKQGGWHQYPEETGHRYAPYRSFSKTIAVRGDGKYSRGYRDNRGLFDRREYRGEHSWETSRRSFSTMPKPYDDGDIMRDQHSKRSATRLSPSQKIEEKRFVDSTEWKDRRWMNSGRLPSRGSGLGHSSGSKRASRIELVEKNVEYESKSVIPRQSSTEDVADCMYSIGQSEGLTPKKKPRLRWGEGLAKYEKKKVEDPVDTPMDRDIQSNQSTRLDATGRTSGVLGVLESSSPATASSLALISLPDMEDKLIGTMKMGGQVDGVSELPVAMSQSTHQGFSATSDELDISSIASGDPLLVQLLQSNDISLDSNLLSTLVDKLVLMKENVSKVLLTTESQIDSLENELKSIVSEHEDVCASPISSSFAVKDYFRCSLGEDGVASVVSQPDPVQTVTCANSCAEELCYVKGTRSDSHVAATFNTAVQDNHMASQDAAQRTVVEMVKVVSGSESMETSKSLEHVKFLGSAENTLYDLIFSSNKEAANRSSFEVFSDLVLRNHDKLDVAKISCSPDDSRIREKFTQRKRFLTFKERVLALKYKTFHYLWQKDIHALSAMNKLGSQKKLESSSRIRIGGCQKPRSSIHPCVSSSGIMGQLSKKETIHYISKLVRDSRWRIYREALKMPAFDLDERAEIASRFISYNGLVEDPCAVEKERTVINPWTAEERAMFLEKFGKYGKDFRKIATFLKHKTTADCVEFYYRNHKSDLFQGVKKKLGTRARPQLLPANTYLVTPGKLRNREVNAANLLSEASLGASQDQAEAGGGKLDWESCHRRSFLRPCSNSRSSHIDAPDDEREAVAADVLTQIRSSVVHVKNCGEKDLSDWTDVEKSIFMRAVSHYGKDFAMISQYVKTRSKDQCRAFYNKARKCLKLDKMLPGPAGKCLNCDANEGSDGPDGPQVVKIAGAICKNDSVTGKSQDLPVSVKMETADAVDCGLPTDLKETADGSCLMGSRVCEEKCSRVSVKGHDTVPEMKLSKHVSDQSLGASERWLAHLPADSSPCSVFSLGSESKDRSLVETDQVEKPLLAILTDSASFQCVKMKTLNSNNQPENGGQWSHDTKGKVQNLQESENSSHGSDFKLFGRRILTCTPQNYPDLSIHEEDKKRVLKATQSLTGSSNKGRNSSLLKFDPDDHTSLENVSIGSYGYWDGTRIRTVPSLPNSAFLLAKYPAAFSKNPLQELANSSEFNINNCSGPSIIPAWM</sequence>
<feature type="compositionally biased region" description="Low complexity" evidence="8">
    <location>
        <begin position="439"/>
        <end position="455"/>
    </location>
</feature>
<dbReference type="PROSITE" id="PS51293">
    <property type="entry name" value="SANT"/>
    <property type="match status" value="2"/>
</dbReference>
<feature type="region of interest" description="Disordered" evidence="8">
    <location>
        <begin position="1"/>
        <end position="61"/>
    </location>
</feature>
<dbReference type="Pfam" id="PF00249">
    <property type="entry name" value="Myb_DNA-binding"/>
    <property type="match status" value="2"/>
</dbReference>
<feature type="domain" description="HTH myb-type" evidence="10">
    <location>
        <begin position="1147"/>
        <end position="1193"/>
    </location>
</feature>
<keyword evidence="5" id="KW-0238">DNA-binding</keyword>
<organism evidence="11 12">
    <name type="scientific">Punica granatum</name>
    <name type="common">Pomegranate</name>
    <dbReference type="NCBI Taxonomy" id="22663"/>
    <lineage>
        <taxon>Eukaryota</taxon>
        <taxon>Viridiplantae</taxon>
        <taxon>Streptophyta</taxon>
        <taxon>Embryophyta</taxon>
        <taxon>Tracheophyta</taxon>
        <taxon>Spermatophyta</taxon>
        <taxon>Magnoliopsida</taxon>
        <taxon>eudicotyledons</taxon>
        <taxon>Gunneridae</taxon>
        <taxon>Pentapetalae</taxon>
        <taxon>rosids</taxon>
        <taxon>malvids</taxon>
        <taxon>Myrtales</taxon>
        <taxon>Lythraceae</taxon>
        <taxon>Punica</taxon>
    </lineage>
</organism>
<dbReference type="GO" id="GO:0008270">
    <property type="term" value="F:zinc ion binding"/>
    <property type="evidence" value="ECO:0007669"/>
    <property type="project" value="UniProtKB-KW"/>
</dbReference>
<evidence type="ECO:0000256" key="8">
    <source>
        <dbReference type="SAM" id="MobiDB-lite"/>
    </source>
</evidence>
<dbReference type="FunFam" id="1.10.10.60:FF:000012">
    <property type="entry name" value="Metastasis-associated 1 family, member 3"/>
    <property type="match status" value="1"/>
</dbReference>
<dbReference type="CDD" id="cd00167">
    <property type="entry name" value="SANT"/>
    <property type="match status" value="1"/>
</dbReference>
<dbReference type="Proteomes" id="UP000197138">
    <property type="component" value="Unassembled WGS sequence"/>
</dbReference>
<feature type="region of interest" description="Disordered" evidence="8">
    <location>
        <begin position="307"/>
        <end position="337"/>
    </location>
</feature>
<gene>
    <name evidence="11" type="ORF">CDL15_Pgr022694</name>
</gene>
<keyword evidence="7" id="KW-0175">Coiled coil</keyword>
<feature type="region of interest" description="Disordered" evidence="8">
    <location>
        <begin position="161"/>
        <end position="182"/>
    </location>
</feature>
<protein>
    <recommendedName>
        <fullName evidence="13">Nuclear receptor corepressor 1</fullName>
    </recommendedName>
</protein>
<dbReference type="PANTHER" id="PTHR47340:SF1">
    <property type="entry name" value="DUPLICATED HOMEODOMAIN-LIKE SUPERFAMILY PROTEIN"/>
    <property type="match status" value="1"/>
</dbReference>
<dbReference type="InterPro" id="IPR017930">
    <property type="entry name" value="Myb_dom"/>
</dbReference>
<feature type="domain" description="SANT" evidence="9">
    <location>
        <begin position="1142"/>
        <end position="1193"/>
    </location>
</feature>
<dbReference type="SMART" id="SM00717">
    <property type="entry name" value="SANT"/>
    <property type="match status" value="2"/>
</dbReference>
<evidence type="ECO:0000256" key="2">
    <source>
        <dbReference type="ARBA" id="ARBA00022723"/>
    </source>
</evidence>
<proteinExistence type="predicted"/>
<evidence type="ECO:0000256" key="7">
    <source>
        <dbReference type="SAM" id="Coils"/>
    </source>
</evidence>
<evidence type="ECO:0000313" key="11">
    <source>
        <dbReference type="EMBL" id="OWM87582.1"/>
    </source>
</evidence>
<dbReference type="SUPFAM" id="SSF46689">
    <property type="entry name" value="Homeodomain-like"/>
    <property type="match status" value="2"/>
</dbReference>
<name>A0A218XTK1_PUNGR</name>